<dbReference type="AlphaFoldDB" id="A0A3L7JUL4"/>
<dbReference type="InterPro" id="IPR000182">
    <property type="entry name" value="GNAT_dom"/>
</dbReference>
<dbReference type="InterPro" id="IPR051531">
    <property type="entry name" value="N-acetyltransferase"/>
</dbReference>
<reference evidence="2 3" key="1">
    <citation type="submission" date="2018-10" db="EMBL/GenBank/DDBJ databases">
        <title>Falsibacillus sp. genome draft.</title>
        <authorList>
            <person name="Shi S."/>
        </authorList>
    </citation>
    <scope>NUCLEOTIDE SEQUENCE [LARGE SCALE GENOMIC DNA]</scope>
    <source>
        <strain evidence="2 3">GY 10110</strain>
    </source>
</reference>
<evidence type="ECO:0000313" key="2">
    <source>
        <dbReference type="EMBL" id="RLQ93321.1"/>
    </source>
</evidence>
<organism evidence="2 3">
    <name type="scientific">Falsibacillus albus</name>
    <dbReference type="NCBI Taxonomy" id="2478915"/>
    <lineage>
        <taxon>Bacteria</taxon>
        <taxon>Bacillati</taxon>
        <taxon>Bacillota</taxon>
        <taxon>Bacilli</taxon>
        <taxon>Bacillales</taxon>
        <taxon>Bacillaceae</taxon>
        <taxon>Falsibacillus</taxon>
    </lineage>
</organism>
<dbReference type="SUPFAM" id="SSF55729">
    <property type="entry name" value="Acyl-CoA N-acyltransferases (Nat)"/>
    <property type="match status" value="1"/>
</dbReference>
<dbReference type="EMBL" id="RCVZ01000015">
    <property type="protein sequence ID" value="RLQ93321.1"/>
    <property type="molecule type" value="Genomic_DNA"/>
</dbReference>
<name>A0A3L7JUL4_9BACI</name>
<dbReference type="PROSITE" id="PS51186">
    <property type="entry name" value="GNAT"/>
    <property type="match status" value="1"/>
</dbReference>
<gene>
    <name evidence="2" type="ORF">D9X91_17820</name>
</gene>
<dbReference type="Gene3D" id="3.40.630.30">
    <property type="match status" value="1"/>
</dbReference>
<sequence>MKFPKLETERLRLVEITEKDHLQSYFDIMSMDEVTKFYGMSSLTSLEEARKIIASFHANFQDKRSIRWGIVRKEDGRFIGTVGLNRLEIHNRRCEIGYEIHPDTWKKGYVSEAVKSVLDYSFQQLELFRVGAVTFTVNEPSYRLLLKLGFEKEGLLRGYLYQNEVSNDALIFSMIKPDWLKKNQNNGKW</sequence>
<dbReference type="Pfam" id="PF13302">
    <property type="entry name" value="Acetyltransf_3"/>
    <property type="match status" value="1"/>
</dbReference>
<dbReference type="OrthoDB" id="9811523at2"/>
<dbReference type="RefSeq" id="WP_121682011.1">
    <property type="nucleotide sequence ID" value="NZ_RCVZ01000015.1"/>
</dbReference>
<evidence type="ECO:0000259" key="1">
    <source>
        <dbReference type="PROSITE" id="PS51186"/>
    </source>
</evidence>
<comment type="caution">
    <text evidence="2">The sequence shown here is derived from an EMBL/GenBank/DDBJ whole genome shotgun (WGS) entry which is preliminary data.</text>
</comment>
<dbReference type="GO" id="GO:0005737">
    <property type="term" value="C:cytoplasm"/>
    <property type="evidence" value="ECO:0007669"/>
    <property type="project" value="TreeGrafter"/>
</dbReference>
<dbReference type="InterPro" id="IPR016181">
    <property type="entry name" value="Acyl_CoA_acyltransferase"/>
</dbReference>
<dbReference type="PANTHER" id="PTHR43792:SF9">
    <property type="entry name" value="RIBOSOMAL-PROTEIN-ALANINE ACETYLTRANSFERASE"/>
    <property type="match status" value="1"/>
</dbReference>
<dbReference type="GO" id="GO:0008999">
    <property type="term" value="F:protein-N-terminal-alanine acetyltransferase activity"/>
    <property type="evidence" value="ECO:0007669"/>
    <property type="project" value="TreeGrafter"/>
</dbReference>
<protein>
    <submittedName>
        <fullName evidence="2">N-acetyltransferase</fullName>
    </submittedName>
</protein>
<keyword evidence="2" id="KW-0808">Transferase</keyword>
<dbReference type="PANTHER" id="PTHR43792">
    <property type="entry name" value="GNAT FAMILY, PUTATIVE (AFU_ORTHOLOGUE AFUA_3G00765)-RELATED-RELATED"/>
    <property type="match status" value="1"/>
</dbReference>
<feature type="domain" description="N-acetyltransferase" evidence="1">
    <location>
        <begin position="11"/>
        <end position="179"/>
    </location>
</feature>
<evidence type="ECO:0000313" key="3">
    <source>
        <dbReference type="Proteomes" id="UP000276770"/>
    </source>
</evidence>
<accession>A0A3L7JUL4</accession>
<dbReference type="Proteomes" id="UP000276770">
    <property type="component" value="Unassembled WGS sequence"/>
</dbReference>
<proteinExistence type="predicted"/>
<keyword evidence="3" id="KW-1185">Reference proteome</keyword>